<evidence type="ECO:0000256" key="7">
    <source>
        <dbReference type="SAM" id="MobiDB-lite"/>
    </source>
</evidence>
<keyword evidence="11" id="KW-1185">Reference proteome</keyword>
<keyword evidence="6 8" id="KW-0472">Membrane</keyword>
<feature type="transmembrane region" description="Helical" evidence="8">
    <location>
        <begin position="221"/>
        <end position="241"/>
    </location>
</feature>
<evidence type="ECO:0000256" key="8">
    <source>
        <dbReference type="SAM" id="Phobius"/>
    </source>
</evidence>
<dbReference type="PROSITE" id="PS50156">
    <property type="entry name" value="SSD"/>
    <property type="match status" value="1"/>
</dbReference>
<feature type="transmembrane region" description="Helical" evidence="8">
    <location>
        <begin position="298"/>
        <end position="321"/>
    </location>
</feature>
<feature type="transmembrane region" description="Helical" evidence="8">
    <location>
        <begin position="262"/>
        <end position="286"/>
    </location>
</feature>
<feature type="transmembrane region" description="Helical" evidence="8">
    <location>
        <begin position="566"/>
        <end position="588"/>
    </location>
</feature>
<dbReference type="InterPro" id="IPR004869">
    <property type="entry name" value="MMPL_dom"/>
</dbReference>
<protein>
    <submittedName>
        <fullName evidence="10">Putative drug exporter of the RND superfamily</fullName>
    </submittedName>
</protein>
<evidence type="ECO:0000256" key="5">
    <source>
        <dbReference type="ARBA" id="ARBA00022989"/>
    </source>
</evidence>
<feature type="transmembrane region" description="Helical" evidence="8">
    <location>
        <begin position="528"/>
        <end position="546"/>
    </location>
</feature>
<dbReference type="InterPro" id="IPR000731">
    <property type="entry name" value="SSD"/>
</dbReference>
<dbReference type="SUPFAM" id="SSF82866">
    <property type="entry name" value="Multidrug efflux transporter AcrB transmembrane domain"/>
    <property type="match status" value="2"/>
</dbReference>
<reference evidence="10 11" key="1">
    <citation type="submission" date="2016-11" db="EMBL/GenBank/DDBJ databases">
        <authorList>
            <person name="Jaros S."/>
            <person name="Januszkiewicz K."/>
            <person name="Wedrychowicz H."/>
        </authorList>
    </citation>
    <scope>NUCLEOTIDE SEQUENCE [LARGE SCALE GENOMIC DNA]</scope>
    <source>
        <strain evidence="10 11">DSM 46144</strain>
    </source>
</reference>
<feature type="transmembrane region" description="Helical" evidence="8">
    <location>
        <begin position="352"/>
        <end position="375"/>
    </location>
</feature>
<evidence type="ECO:0000313" key="10">
    <source>
        <dbReference type="EMBL" id="SHN45046.1"/>
    </source>
</evidence>
<dbReference type="PANTHER" id="PTHR33406">
    <property type="entry name" value="MEMBRANE PROTEIN MJ1562-RELATED"/>
    <property type="match status" value="1"/>
</dbReference>
<feature type="domain" description="SSD" evidence="9">
    <location>
        <begin position="190"/>
        <end position="319"/>
    </location>
</feature>
<dbReference type="PANTHER" id="PTHR33406:SF11">
    <property type="entry name" value="MEMBRANE PROTEIN SCO6666-RELATED"/>
    <property type="match status" value="1"/>
</dbReference>
<evidence type="ECO:0000256" key="2">
    <source>
        <dbReference type="ARBA" id="ARBA00010157"/>
    </source>
</evidence>
<dbReference type="EMBL" id="FRCS01000011">
    <property type="protein sequence ID" value="SHN45046.1"/>
    <property type="molecule type" value="Genomic_DNA"/>
</dbReference>
<feature type="compositionally biased region" description="Low complexity" evidence="7">
    <location>
        <begin position="721"/>
        <end position="750"/>
    </location>
</feature>
<gene>
    <name evidence="10" type="ORF">SAMN05443668_11182</name>
</gene>
<dbReference type="Gene3D" id="1.20.1640.10">
    <property type="entry name" value="Multidrug efflux transporter AcrB transmembrane domain"/>
    <property type="match status" value="2"/>
</dbReference>
<evidence type="ECO:0000259" key="9">
    <source>
        <dbReference type="PROSITE" id="PS50156"/>
    </source>
</evidence>
<sequence length="814" mass="87313">MVLWLLVFVAGIANTGRVTDRLGGGQQASESMESVRAATLLVESSEYGGRVSAVVDGAPVETLRKAVTDTRNDLGRTEGVGRVLDPFAPQLPKQGQQLLIATDGNAALIVVDLTRDLSVDAQHAVEETIADRLHAIADAVPGTEVTVGGPTLLQRQINEQTRRDTEKGEVIALPLTLIAMVAIFGGAVAAGIPIIGALASIACGMLVMLGLLQLMDLDPNVLSVSTVLALGLSIDYSLLMVNRFREERYAKRTVPEAIERTVASAGRTITFSALTVALSLAGLFVFPSPIFRGIGSAGVGVVLFALLAGITLVPALLAMSARRVGVGRHRSERPSDNGTFARLARLTRRRPLIATVLLVTVLLATGIPFLSVTFVNSSAKMLPEGFEARRFAEVSAERFPGQEAPPITIVANTSQTELALWAAKLERDPEYDDVSRIMPPAQVTEGLSSIDIIPKASEHDRIGQQLVRQIRADRPPFQIWVTGDTAVLVDFLAEVRRYAPWAVALMVVATFVLLFAMTGSLLVPAKALVMNVLSLAASFGALKLLFQDGHLHEYLDFSPTGGLEPWVPVLVFCFAFGLSMDYEVFLLSRIKELRDAGMDNNTAVEIGLQRSGKIITSAALLMIIVFAGFAVGRMLAIKELGVAMAIAVAVDATVVRCLLVPATMALLGEANWWAPRPLRRFYDRFGLHEAPSVEPPRAIAVRPVTPALPAAPQSPAPPMDDYPAADYPAPEHPNGNHPAPGYPAAGYPNGDYLAADHPATGYPTAEKNPVEEYPGADERLYDVPPQPRAAPPFPRRPPLPRPRSAPAEDTPRRR</sequence>
<feature type="region of interest" description="Disordered" evidence="7">
    <location>
        <begin position="707"/>
        <end position="814"/>
    </location>
</feature>
<proteinExistence type="inferred from homology"/>
<name>A0A1M7RFR6_9ACTN</name>
<dbReference type="Pfam" id="PF03176">
    <property type="entry name" value="MMPL"/>
    <property type="match status" value="2"/>
</dbReference>
<keyword evidence="5 8" id="KW-1133">Transmembrane helix</keyword>
<evidence type="ECO:0000256" key="3">
    <source>
        <dbReference type="ARBA" id="ARBA00022475"/>
    </source>
</evidence>
<feature type="transmembrane region" description="Helical" evidence="8">
    <location>
        <begin position="197"/>
        <end position="215"/>
    </location>
</feature>
<evidence type="ECO:0000256" key="1">
    <source>
        <dbReference type="ARBA" id="ARBA00004651"/>
    </source>
</evidence>
<dbReference type="GO" id="GO:0005886">
    <property type="term" value="C:plasma membrane"/>
    <property type="evidence" value="ECO:0007669"/>
    <property type="project" value="UniProtKB-SubCell"/>
</dbReference>
<dbReference type="Proteomes" id="UP000184440">
    <property type="component" value="Unassembled WGS sequence"/>
</dbReference>
<feature type="transmembrane region" description="Helical" evidence="8">
    <location>
        <begin position="642"/>
        <end position="667"/>
    </location>
</feature>
<keyword evidence="3" id="KW-1003">Cell membrane</keyword>
<accession>A0A1M7RFR6</accession>
<evidence type="ECO:0000256" key="6">
    <source>
        <dbReference type="ARBA" id="ARBA00023136"/>
    </source>
</evidence>
<feature type="transmembrane region" description="Helical" evidence="8">
    <location>
        <begin position="614"/>
        <end position="636"/>
    </location>
</feature>
<comment type="subcellular location">
    <subcellularLocation>
        <location evidence="1">Cell membrane</location>
        <topology evidence="1">Multi-pass membrane protein</topology>
    </subcellularLocation>
</comment>
<evidence type="ECO:0000313" key="11">
    <source>
        <dbReference type="Proteomes" id="UP000184440"/>
    </source>
</evidence>
<dbReference type="AlphaFoldDB" id="A0A1M7RFR6"/>
<feature type="compositionally biased region" description="Pro residues" evidence="7">
    <location>
        <begin position="784"/>
        <end position="803"/>
    </location>
</feature>
<feature type="transmembrane region" description="Helical" evidence="8">
    <location>
        <begin position="170"/>
        <end position="190"/>
    </location>
</feature>
<evidence type="ECO:0000256" key="4">
    <source>
        <dbReference type="ARBA" id="ARBA00022692"/>
    </source>
</evidence>
<keyword evidence="4 8" id="KW-0812">Transmembrane</keyword>
<feature type="transmembrane region" description="Helical" evidence="8">
    <location>
        <begin position="498"/>
        <end position="516"/>
    </location>
</feature>
<comment type="similarity">
    <text evidence="2">Belongs to the resistance-nodulation-cell division (RND) (TC 2.A.6) family. MmpL subfamily.</text>
</comment>
<dbReference type="InterPro" id="IPR050545">
    <property type="entry name" value="Mycobact_MmpL"/>
</dbReference>
<organism evidence="10 11">
    <name type="scientific">Cryptosporangium aurantiacum</name>
    <dbReference type="NCBI Taxonomy" id="134849"/>
    <lineage>
        <taxon>Bacteria</taxon>
        <taxon>Bacillati</taxon>
        <taxon>Actinomycetota</taxon>
        <taxon>Actinomycetes</taxon>
        <taxon>Cryptosporangiales</taxon>
        <taxon>Cryptosporangiaceae</taxon>
        <taxon>Cryptosporangium</taxon>
    </lineage>
</organism>